<evidence type="ECO:0000256" key="4">
    <source>
        <dbReference type="ARBA" id="ARBA00023004"/>
    </source>
</evidence>
<dbReference type="Pfam" id="PF01521">
    <property type="entry name" value="Fe-S_biosyn"/>
    <property type="match status" value="1"/>
</dbReference>
<protein>
    <recommendedName>
        <fullName evidence="7">Iron-sulfur cluster assembly 2 homolog, mitochondrial</fullName>
    </recommendedName>
    <alternativeName>
        <fullName evidence="8">HESB-like domain-containing protein 1</fullName>
    </alternativeName>
</protein>
<reference evidence="11" key="1">
    <citation type="submission" date="2020-11" db="EMBL/GenBank/DDBJ databases">
        <authorList>
            <person name="Tran Van P."/>
        </authorList>
    </citation>
    <scope>NUCLEOTIDE SEQUENCE</scope>
</reference>
<dbReference type="GO" id="GO:0005506">
    <property type="term" value="F:iron ion binding"/>
    <property type="evidence" value="ECO:0007669"/>
    <property type="project" value="TreeGrafter"/>
</dbReference>
<keyword evidence="3" id="KW-0479">Metal-binding</keyword>
<evidence type="ECO:0000256" key="8">
    <source>
        <dbReference type="ARBA" id="ARBA00077082"/>
    </source>
</evidence>
<dbReference type="EMBL" id="OD564491">
    <property type="protein sequence ID" value="CAD7438612.1"/>
    <property type="molecule type" value="Genomic_DNA"/>
</dbReference>
<evidence type="ECO:0000256" key="5">
    <source>
        <dbReference type="ARBA" id="ARBA00023128"/>
    </source>
</evidence>
<evidence type="ECO:0000256" key="1">
    <source>
        <dbReference type="ARBA" id="ARBA00004173"/>
    </source>
</evidence>
<dbReference type="PANTHER" id="PTHR43011:SF1">
    <property type="entry name" value="IRON-SULFUR CLUSTER ASSEMBLY 2 HOMOLOG, MITOCHONDRIAL"/>
    <property type="match status" value="1"/>
</dbReference>
<evidence type="ECO:0000313" key="11">
    <source>
        <dbReference type="EMBL" id="CAD7438612.1"/>
    </source>
</evidence>
<proteinExistence type="inferred from homology"/>
<evidence type="ECO:0000256" key="2">
    <source>
        <dbReference type="ARBA" id="ARBA00006718"/>
    </source>
</evidence>
<dbReference type="Gene3D" id="2.60.300.12">
    <property type="entry name" value="HesB-like domain"/>
    <property type="match status" value="1"/>
</dbReference>
<dbReference type="GO" id="GO:0016226">
    <property type="term" value="P:iron-sulfur cluster assembly"/>
    <property type="evidence" value="ECO:0007669"/>
    <property type="project" value="InterPro"/>
</dbReference>
<dbReference type="AlphaFoldDB" id="A0A7R9ENP5"/>
<dbReference type="InterPro" id="IPR016092">
    <property type="entry name" value="ATAP"/>
</dbReference>
<comment type="function">
    <text evidence="6">Involved in the maturation of mitochondrial 4Fe-4S proteins functioning late in the iron-sulfur cluster assembly pathway. May be involved in the binding of an intermediate of Fe/S cluster assembly.</text>
</comment>
<gene>
    <name evidence="11" type="ORF">TBIB3V08_LOCUS1200</name>
</gene>
<dbReference type="NCBIfam" id="TIGR00049">
    <property type="entry name" value="iron-sulfur cluster assembly accessory protein"/>
    <property type="match status" value="1"/>
</dbReference>
<feature type="domain" description="Core" evidence="10">
    <location>
        <begin position="154"/>
        <end position="252"/>
    </location>
</feature>
<dbReference type="GO" id="GO:0051539">
    <property type="term" value="F:4 iron, 4 sulfur cluster binding"/>
    <property type="evidence" value="ECO:0007669"/>
    <property type="project" value="TreeGrafter"/>
</dbReference>
<name>A0A7R9ENP5_9NEOP</name>
<organism evidence="11">
    <name type="scientific">Timema bartmani</name>
    <dbReference type="NCBI Taxonomy" id="61472"/>
    <lineage>
        <taxon>Eukaryota</taxon>
        <taxon>Metazoa</taxon>
        <taxon>Ecdysozoa</taxon>
        <taxon>Arthropoda</taxon>
        <taxon>Hexapoda</taxon>
        <taxon>Insecta</taxon>
        <taxon>Pterygota</taxon>
        <taxon>Neoptera</taxon>
        <taxon>Polyneoptera</taxon>
        <taxon>Phasmatodea</taxon>
        <taxon>Timematodea</taxon>
        <taxon>Timematoidea</taxon>
        <taxon>Timematidae</taxon>
        <taxon>Timema</taxon>
    </lineage>
</organism>
<accession>A0A7R9ENP5</accession>
<comment type="subcellular location">
    <subcellularLocation>
        <location evidence="1">Mitochondrion</location>
    </subcellularLocation>
</comment>
<dbReference type="FunFam" id="2.60.300.12:FF:000006">
    <property type="entry name" value="Iron-sulfur cluster assembly 2 mitochondrial"/>
    <property type="match status" value="1"/>
</dbReference>
<evidence type="ECO:0000256" key="9">
    <source>
        <dbReference type="ARBA" id="ARBA00093471"/>
    </source>
</evidence>
<dbReference type="GO" id="GO:0051537">
    <property type="term" value="F:2 iron, 2 sulfur cluster binding"/>
    <property type="evidence" value="ECO:0007669"/>
    <property type="project" value="TreeGrafter"/>
</dbReference>
<dbReference type="PANTHER" id="PTHR43011">
    <property type="entry name" value="IRON-SULFUR CLUSTER ASSEMBLY 2 HOMOLOG, MITOCHONDRIAL"/>
    <property type="match status" value="1"/>
</dbReference>
<evidence type="ECO:0000256" key="3">
    <source>
        <dbReference type="ARBA" id="ARBA00022723"/>
    </source>
</evidence>
<comment type="subunit">
    <text evidence="9">Heterotetramer; forms a dimer of dimers with IBA57. Interacts with [2Fe-2S]-ISCA2 forming the heterodimer [2Fe- 2S]-ISCA2-IBA57 complex; [2Fe-2S] cluster binding is absolutely required to promote the complex formation.</text>
</comment>
<dbReference type="SUPFAM" id="SSF89360">
    <property type="entry name" value="HesB-like domain"/>
    <property type="match status" value="1"/>
</dbReference>
<keyword evidence="4" id="KW-0408">Iron</keyword>
<dbReference type="GO" id="GO:0120510">
    <property type="term" value="C:mitochondrial [4Fe-4S] assembly complex"/>
    <property type="evidence" value="ECO:0007669"/>
    <property type="project" value="UniProtKB-ARBA"/>
</dbReference>
<dbReference type="InterPro" id="IPR035903">
    <property type="entry name" value="HesB-like_dom_sf"/>
</dbReference>
<keyword evidence="5" id="KW-0496">Mitochondrion</keyword>
<dbReference type="InterPro" id="IPR000361">
    <property type="entry name" value="ATAP_core_dom"/>
</dbReference>
<evidence type="ECO:0000259" key="10">
    <source>
        <dbReference type="Pfam" id="PF01521"/>
    </source>
</evidence>
<evidence type="ECO:0000256" key="6">
    <source>
        <dbReference type="ARBA" id="ARBA00057540"/>
    </source>
</evidence>
<evidence type="ECO:0000256" key="7">
    <source>
        <dbReference type="ARBA" id="ARBA00073313"/>
    </source>
</evidence>
<sequence>MKATVVRQRLRDELCYGRNGIVTNFGIPTVDLEAWAEAFACRVIPDSVMCPQLEFPNLGVPELDKRFTGSELRAALNRVRHTAEIPLLYSDFIPRVKLRSLEQMVGDHMPAKSEMVPQDSLTVVTENWEIRVRSRARWNSSVPNAKGDHPSEPLHISDSCVQRLKEIANTDGSLLRVTVEGGGCSGFQYKFDLDSKIKDDDVVMEKGGAKVVIDEISLDYVRGATIEYHEELIRSAFRIVKNPLAEQGCSCGASFAIKLD</sequence>
<comment type="similarity">
    <text evidence="2">Belongs to the HesB/IscA family.</text>
</comment>